<organism evidence="2 3">
    <name type="scientific">Nocardia cerradoensis</name>
    <dbReference type="NCBI Taxonomy" id="85688"/>
    <lineage>
        <taxon>Bacteria</taxon>
        <taxon>Bacillati</taxon>
        <taxon>Actinomycetota</taxon>
        <taxon>Actinomycetes</taxon>
        <taxon>Mycobacteriales</taxon>
        <taxon>Nocardiaceae</taxon>
        <taxon>Nocardia</taxon>
    </lineage>
</organism>
<comment type="caution">
    <text evidence="2">The sequence shown here is derived from an EMBL/GenBank/DDBJ whole genome shotgun (WGS) entry which is preliminary data.</text>
</comment>
<gene>
    <name evidence="2" type="ORF">B7C42_08267</name>
</gene>
<dbReference type="RefSeq" id="WP_039781936.1">
    <property type="nucleotide sequence ID" value="NZ_JAAXOR010000007.1"/>
</dbReference>
<reference evidence="2 3" key="1">
    <citation type="submission" date="2017-07" db="EMBL/GenBank/DDBJ databases">
        <title>First draft Genome Sequence of Nocardia cerradoensis isolated from human infection.</title>
        <authorList>
            <person name="Carrasco G."/>
        </authorList>
    </citation>
    <scope>NUCLEOTIDE SEQUENCE [LARGE SCALE GENOMIC DNA]</scope>
    <source>
        <strain evidence="2 3">CNM20130759</strain>
    </source>
</reference>
<dbReference type="EMBL" id="NGAF01000096">
    <property type="protein sequence ID" value="OXR39662.1"/>
    <property type="molecule type" value="Genomic_DNA"/>
</dbReference>
<evidence type="ECO:0000313" key="3">
    <source>
        <dbReference type="Proteomes" id="UP000215506"/>
    </source>
</evidence>
<evidence type="ECO:0000313" key="2">
    <source>
        <dbReference type="EMBL" id="OXR39662.1"/>
    </source>
</evidence>
<sequence>MIRTESRAFTRAAFASFVTVAFGLPVLLLITTAWPVGFVALADILAVFSLVALYCTGFQAGYRNRDELALDHAIEAVRFATSDHPEGI</sequence>
<keyword evidence="1" id="KW-0812">Transmembrane</keyword>
<accession>A0A231GSV5</accession>
<proteinExistence type="predicted"/>
<protein>
    <submittedName>
        <fullName evidence="2">Uncharacterized protein</fullName>
    </submittedName>
</protein>
<keyword evidence="1" id="KW-0472">Membrane</keyword>
<dbReference type="Proteomes" id="UP000215506">
    <property type="component" value="Unassembled WGS sequence"/>
</dbReference>
<dbReference type="AlphaFoldDB" id="A0A231GSV5"/>
<name>A0A231GSV5_9NOCA</name>
<evidence type="ECO:0000256" key="1">
    <source>
        <dbReference type="SAM" id="Phobius"/>
    </source>
</evidence>
<keyword evidence="1" id="KW-1133">Transmembrane helix</keyword>
<feature type="transmembrane region" description="Helical" evidence="1">
    <location>
        <begin position="12"/>
        <end position="30"/>
    </location>
</feature>
<keyword evidence="3" id="KW-1185">Reference proteome</keyword>
<feature type="transmembrane region" description="Helical" evidence="1">
    <location>
        <begin position="36"/>
        <end position="55"/>
    </location>
</feature>